<comment type="caution">
    <text evidence="2">The sequence shown here is derived from an EMBL/GenBank/DDBJ whole genome shotgun (WGS) entry which is preliminary data.</text>
</comment>
<gene>
    <name evidence="2" type="ORF">BLA29_010352</name>
</gene>
<keyword evidence="3" id="KW-1185">Reference proteome</keyword>
<protein>
    <submittedName>
        <fullName evidence="2">Uncharacterized protein</fullName>
    </submittedName>
</protein>
<evidence type="ECO:0000313" key="2">
    <source>
        <dbReference type="EMBL" id="OTF79718.1"/>
    </source>
</evidence>
<accession>A0A1Y3BIJ0</accession>
<feature type="transmembrane region" description="Helical" evidence="1">
    <location>
        <begin position="141"/>
        <end position="163"/>
    </location>
</feature>
<proteinExistence type="predicted"/>
<keyword evidence="1" id="KW-1133">Transmembrane helix</keyword>
<dbReference type="EMBL" id="MUJZ01021725">
    <property type="protein sequence ID" value="OTF79718.1"/>
    <property type="molecule type" value="Genomic_DNA"/>
</dbReference>
<keyword evidence="1" id="KW-0472">Membrane</keyword>
<evidence type="ECO:0000256" key="1">
    <source>
        <dbReference type="SAM" id="Phobius"/>
    </source>
</evidence>
<dbReference type="AlphaFoldDB" id="A0A1Y3BIJ0"/>
<reference evidence="2 3" key="1">
    <citation type="submission" date="2017-03" db="EMBL/GenBank/DDBJ databases">
        <title>Genome Survey of Euroglyphus maynei.</title>
        <authorList>
            <person name="Arlian L.G."/>
            <person name="Morgan M.S."/>
            <person name="Rider S.D."/>
        </authorList>
    </citation>
    <scope>NUCLEOTIDE SEQUENCE [LARGE SCALE GENOMIC DNA]</scope>
    <source>
        <strain evidence="2">Arlian Lab</strain>
        <tissue evidence="2">Whole body</tissue>
    </source>
</reference>
<sequence>MNIFNDNNNDDKDSSFSKSRFQVIPRNDIELTVEDLAEFRSPTPFTGNAIICDQDQSNEPLVGLEENGNNNTVTTTSSSTNSFYNTMYKYRKLKQNGNSLDTVFIPPPNRRPSTYPHSLVGVPFYNERILVYNFLQRPTGAWAIGYHVFVSLAVVCCLILTIISTSSSKLFR</sequence>
<dbReference type="Proteomes" id="UP000194236">
    <property type="component" value="Unassembled WGS sequence"/>
</dbReference>
<evidence type="ECO:0000313" key="3">
    <source>
        <dbReference type="Proteomes" id="UP000194236"/>
    </source>
</evidence>
<organism evidence="2 3">
    <name type="scientific">Euroglyphus maynei</name>
    <name type="common">Mayne's house dust mite</name>
    <dbReference type="NCBI Taxonomy" id="6958"/>
    <lineage>
        <taxon>Eukaryota</taxon>
        <taxon>Metazoa</taxon>
        <taxon>Ecdysozoa</taxon>
        <taxon>Arthropoda</taxon>
        <taxon>Chelicerata</taxon>
        <taxon>Arachnida</taxon>
        <taxon>Acari</taxon>
        <taxon>Acariformes</taxon>
        <taxon>Sarcoptiformes</taxon>
        <taxon>Astigmata</taxon>
        <taxon>Psoroptidia</taxon>
        <taxon>Analgoidea</taxon>
        <taxon>Pyroglyphidae</taxon>
        <taxon>Pyroglyphinae</taxon>
        <taxon>Euroglyphus</taxon>
    </lineage>
</organism>
<keyword evidence="1" id="KW-0812">Transmembrane</keyword>
<name>A0A1Y3BIJ0_EURMA</name>